<dbReference type="InterPro" id="IPR050960">
    <property type="entry name" value="AB_hydrolase_4_sf"/>
</dbReference>
<keyword evidence="7" id="KW-1185">Reference proteome</keyword>
<evidence type="ECO:0000313" key="6">
    <source>
        <dbReference type="EMBL" id="CCH46693.1"/>
    </source>
</evidence>
<accession>K0KZW9</accession>
<dbReference type="InterPro" id="IPR000073">
    <property type="entry name" value="AB_hydrolase_1"/>
</dbReference>
<feature type="active site" description="Charge relay system" evidence="4">
    <location>
        <position position="355"/>
    </location>
</feature>
<dbReference type="GO" id="GO:0051793">
    <property type="term" value="P:medium-chain fatty acid catabolic process"/>
    <property type="evidence" value="ECO:0007669"/>
    <property type="project" value="TreeGrafter"/>
</dbReference>
<feature type="active site" description="Charge relay system" evidence="4">
    <location>
        <position position="225"/>
    </location>
</feature>
<dbReference type="GO" id="GO:0051792">
    <property type="term" value="P:medium-chain fatty acid biosynthetic process"/>
    <property type="evidence" value="ECO:0007669"/>
    <property type="project" value="TreeGrafter"/>
</dbReference>
<dbReference type="EC" id="3.1.1.-" evidence="6"/>
<gene>
    <name evidence="6" type="ORF">BN7_6290</name>
</gene>
<dbReference type="InterPro" id="IPR012020">
    <property type="entry name" value="ABHD4"/>
</dbReference>
<dbReference type="EMBL" id="CAIF01000262">
    <property type="protein sequence ID" value="CCH46693.1"/>
    <property type="molecule type" value="Genomic_DNA"/>
</dbReference>
<dbReference type="PANTHER" id="PTHR10794:SF44">
    <property type="entry name" value="MEDIUM-CHAIN FATTY ACID ETHYL ESTER SYNTHASE_ESTERASE 1-RELATED"/>
    <property type="match status" value="1"/>
</dbReference>
<dbReference type="PANTHER" id="PTHR10794">
    <property type="entry name" value="ABHYDROLASE DOMAIN-CONTAINING PROTEIN"/>
    <property type="match status" value="1"/>
</dbReference>
<dbReference type="HOGENOM" id="CLU_032487_1_0_1"/>
<protein>
    <submittedName>
        <fullName evidence="6">Abhydrolase domain-containing protein 1</fullName>
        <ecNumber evidence="6">3.1.1.-</ecNumber>
    </submittedName>
</protein>
<comment type="caution">
    <text evidence="6">The sequence shown here is derived from an EMBL/GenBank/DDBJ whole genome shotgun (WGS) entry which is preliminary data.</text>
</comment>
<comment type="similarity">
    <text evidence="1">Belongs to the AB hydrolase superfamily. AB hydrolase 4 family.</text>
</comment>
<dbReference type="Pfam" id="PF00561">
    <property type="entry name" value="Abhydrolase_1"/>
    <property type="match status" value="1"/>
</dbReference>
<dbReference type="eggNOG" id="KOG1838">
    <property type="taxonomic scope" value="Eukaryota"/>
</dbReference>
<evidence type="ECO:0000256" key="2">
    <source>
        <dbReference type="ARBA" id="ARBA00022487"/>
    </source>
</evidence>
<evidence type="ECO:0000256" key="3">
    <source>
        <dbReference type="ARBA" id="ARBA00022801"/>
    </source>
</evidence>
<keyword evidence="3 6" id="KW-0378">Hydrolase</keyword>
<dbReference type="InParanoid" id="K0KZW9"/>
<dbReference type="AlphaFoldDB" id="K0KZW9"/>
<feature type="domain" description="AB hydrolase-1" evidence="5">
    <location>
        <begin position="144"/>
        <end position="389"/>
    </location>
</feature>
<dbReference type="FunCoup" id="K0KZW9">
    <property type="interactions" value="366"/>
</dbReference>
<dbReference type="InterPro" id="IPR000952">
    <property type="entry name" value="AB_hydrolase_4_CS"/>
</dbReference>
<dbReference type="InterPro" id="IPR029058">
    <property type="entry name" value="AB_hydrolase_fold"/>
</dbReference>
<dbReference type="STRING" id="1206466.K0KZW9"/>
<evidence type="ECO:0000259" key="5">
    <source>
        <dbReference type="Pfam" id="PF00561"/>
    </source>
</evidence>
<feature type="active site" description="Charge relay system" evidence="4">
    <location>
        <position position="384"/>
    </location>
</feature>
<dbReference type="GO" id="GO:0047372">
    <property type="term" value="F:monoacylglycerol lipase activity"/>
    <property type="evidence" value="ECO:0007669"/>
    <property type="project" value="TreeGrafter"/>
</dbReference>
<sequence length="434" mass="48947">MVGFIGNVESFQADNTVKLHLKNGGEDGTSIIPFKEVVNSVDGLSNGSKFWLKPWLFTGDLQTMYLGAADYSREFQVWYGRRLIEFPDGGSSTADFAIPKPESTEDFYNIAAKTLPSGWPKQHPRTRFFTPEELSQQPSNDTKPLVIISHGLGSGSHAPEVRSIVDKLTNINGFEVVVLNSRGCSRSKLTSGELFNGLATDDLRHFVKFIQNIYPNRPLFGIGLSFGSTVLVNYLGEEGDQSPFVASVTLSNPWDMVDSMYRFPNRFLTRFLFQDVTTSYLTRLLKSNRETLLKEGLITEKDLKHKYTSISDFDNRITAPLYGFPTSWTYYRAASSINRIFNVQTPLLSINSFDDPVVGVHSIPTEEAKHNPYIVQLRTDLGGHLGYIQSDGDSWASKKICEFFKNFNDLVDTTKKPETDYIKPVSRYDSKLHY</sequence>
<organism evidence="6 7">
    <name type="scientific">Wickerhamomyces ciferrii (strain ATCC 14091 / BCRC 22168 / CBS 111 / JCM 3599 / NBRC 0793 / NRRL Y-1031 F-60-10)</name>
    <name type="common">Yeast</name>
    <name type="synonym">Pichia ciferrii</name>
    <dbReference type="NCBI Taxonomy" id="1206466"/>
    <lineage>
        <taxon>Eukaryota</taxon>
        <taxon>Fungi</taxon>
        <taxon>Dikarya</taxon>
        <taxon>Ascomycota</taxon>
        <taxon>Saccharomycotina</taxon>
        <taxon>Saccharomycetes</taxon>
        <taxon>Phaffomycetales</taxon>
        <taxon>Wickerhamomycetaceae</taxon>
        <taxon>Wickerhamomyces</taxon>
    </lineage>
</organism>
<reference evidence="6 7" key="1">
    <citation type="journal article" date="2012" name="Eukaryot. Cell">
        <title>Draft genome sequence of Wickerhamomyces ciferrii NRRL Y-1031 F-60-10.</title>
        <authorList>
            <person name="Schneider J."/>
            <person name="Andrea H."/>
            <person name="Blom J."/>
            <person name="Jaenicke S."/>
            <person name="Ruckert C."/>
            <person name="Schorsch C."/>
            <person name="Szczepanowski R."/>
            <person name="Farwick M."/>
            <person name="Goesmann A."/>
            <person name="Puhler A."/>
            <person name="Schaffer S."/>
            <person name="Tauch A."/>
            <person name="Kohler T."/>
            <person name="Brinkrolf K."/>
        </authorList>
    </citation>
    <scope>NUCLEOTIDE SEQUENCE [LARGE SCALE GENOMIC DNA]</scope>
    <source>
        <strain evidence="7">ATCC 14091 / BCRC 22168 / CBS 111 / JCM 3599 / NBRC 0793 / NRRL Y-1031 F-60-10</strain>
    </source>
</reference>
<dbReference type="PROSITE" id="PS01133">
    <property type="entry name" value="UPF0017"/>
    <property type="match status" value="1"/>
</dbReference>
<keyword evidence="2" id="KW-0719">Serine esterase</keyword>
<evidence type="ECO:0000256" key="4">
    <source>
        <dbReference type="PIRSR" id="PIRSR005211-1"/>
    </source>
</evidence>
<dbReference type="PIRSF" id="PIRSF005211">
    <property type="entry name" value="Ab_hydro_YheT"/>
    <property type="match status" value="1"/>
</dbReference>
<evidence type="ECO:0000256" key="1">
    <source>
        <dbReference type="ARBA" id="ARBA00010884"/>
    </source>
</evidence>
<dbReference type="Proteomes" id="UP000009328">
    <property type="component" value="Unassembled WGS sequence"/>
</dbReference>
<dbReference type="GO" id="GO:0008126">
    <property type="term" value="F:acetylesterase activity"/>
    <property type="evidence" value="ECO:0007669"/>
    <property type="project" value="TreeGrafter"/>
</dbReference>
<dbReference type="Gene3D" id="3.40.50.1820">
    <property type="entry name" value="alpha/beta hydrolase"/>
    <property type="match status" value="1"/>
</dbReference>
<name>K0KZW9_WICCF</name>
<evidence type="ECO:0000313" key="7">
    <source>
        <dbReference type="Proteomes" id="UP000009328"/>
    </source>
</evidence>
<dbReference type="SUPFAM" id="SSF53474">
    <property type="entry name" value="alpha/beta-Hydrolases"/>
    <property type="match status" value="1"/>
</dbReference>
<proteinExistence type="inferred from homology"/>